<evidence type="ECO:0000313" key="2">
    <source>
        <dbReference type="EMBL" id="RHX83642.1"/>
    </source>
</evidence>
<gene>
    <name evidence="2" type="ORF">DLM75_23730</name>
</gene>
<evidence type="ECO:0000313" key="3">
    <source>
        <dbReference type="Proteomes" id="UP000265798"/>
    </source>
</evidence>
<proteinExistence type="predicted"/>
<keyword evidence="1" id="KW-0812">Transmembrane</keyword>
<organism evidence="2 3">
    <name type="scientific">Leptospira stimsonii</name>
    <dbReference type="NCBI Taxonomy" id="2202203"/>
    <lineage>
        <taxon>Bacteria</taxon>
        <taxon>Pseudomonadati</taxon>
        <taxon>Spirochaetota</taxon>
        <taxon>Spirochaetia</taxon>
        <taxon>Leptospirales</taxon>
        <taxon>Leptospiraceae</taxon>
        <taxon>Leptospira</taxon>
    </lineage>
</organism>
<name>A0A396YKE5_9LEPT</name>
<feature type="transmembrane region" description="Helical" evidence="1">
    <location>
        <begin position="66"/>
        <end position="84"/>
    </location>
</feature>
<reference evidence="3" key="1">
    <citation type="submission" date="2018-05" db="EMBL/GenBank/DDBJ databases">
        <title>Leptospira yasudae sp. nov. and Leptospira stimsonii sp. nov., two pathogenic species of the genus Leptospira isolated from environmental sources.</title>
        <authorList>
            <person name="Casanovas-Massana A."/>
            <person name="Hamond C."/>
            <person name="Santos L.A."/>
            <person name="Hacker K.P."/>
            <person name="Balassiano I."/>
            <person name="Medeiros M.A."/>
            <person name="Reis M.G."/>
            <person name="Ko A.I."/>
            <person name="Wunder E.A."/>
        </authorList>
    </citation>
    <scope>NUCLEOTIDE SEQUENCE [LARGE SCALE GENOMIC DNA]</scope>
    <source>
        <strain evidence="3">Yale</strain>
    </source>
</reference>
<evidence type="ECO:0000256" key="1">
    <source>
        <dbReference type="SAM" id="Phobius"/>
    </source>
</evidence>
<accession>A0A396YKE5</accession>
<protein>
    <submittedName>
        <fullName evidence="2">Uncharacterized protein</fullName>
    </submittedName>
</protein>
<dbReference type="AlphaFoldDB" id="A0A396YKE5"/>
<feature type="transmembrane region" description="Helical" evidence="1">
    <location>
        <begin position="6"/>
        <end position="26"/>
    </location>
</feature>
<keyword evidence="1" id="KW-1133">Transmembrane helix</keyword>
<dbReference type="EMBL" id="QHCT01000018">
    <property type="protein sequence ID" value="RHX83642.1"/>
    <property type="molecule type" value="Genomic_DNA"/>
</dbReference>
<sequence>MNKVHMALLVFPLGIVFFIIFLYTWIRIGIWIYWVIYLNGIEPNKYRELRTQKIEIMESEKKMNRAFIYLCLFLIIFAISILFII</sequence>
<comment type="caution">
    <text evidence="2">The sequence shown here is derived from an EMBL/GenBank/DDBJ whole genome shotgun (WGS) entry which is preliminary data.</text>
</comment>
<dbReference type="Proteomes" id="UP000265798">
    <property type="component" value="Unassembled WGS sequence"/>
</dbReference>
<keyword evidence="1" id="KW-0472">Membrane</keyword>